<sequence length="39" mass="4893">MTRKVEHKYISTHMNHWNHQAIYIQHKQLTWDYCHLQAT</sequence>
<reference evidence="1 2" key="1">
    <citation type="journal article" date="2021" name="BMC Biol.">
        <title>Horizontally acquired antibacterial genes associated with adaptive radiation of ladybird beetles.</title>
        <authorList>
            <person name="Li H.S."/>
            <person name="Tang X.F."/>
            <person name="Huang Y.H."/>
            <person name="Xu Z.Y."/>
            <person name="Chen M.L."/>
            <person name="Du X.Y."/>
            <person name="Qiu B.Y."/>
            <person name="Chen P.T."/>
            <person name="Zhang W."/>
            <person name="Slipinski A."/>
            <person name="Escalona H.E."/>
            <person name="Waterhouse R.M."/>
            <person name="Zwick A."/>
            <person name="Pang H."/>
        </authorList>
    </citation>
    <scope>NUCLEOTIDE SEQUENCE [LARGE SCALE GENOMIC DNA]</scope>
    <source>
        <strain evidence="1">SYSU2018</strain>
    </source>
</reference>
<accession>A0ABD2N7N6</accession>
<organism evidence="1 2">
    <name type="scientific">Cryptolaemus montrouzieri</name>
    <dbReference type="NCBI Taxonomy" id="559131"/>
    <lineage>
        <taxon>Eukaryota</taxon>
        <taxon>Metazoa</taxon>
        <taxon>Ecdysozoa</taxon>
        <taxon>Arthropoda</taxon>
        <taxon>Hexapoda</taxon>
        <taxon>Insecta</taxon>
        <taxon>Pterygota</taxon>
        <taxon>Neoptera</taxon>
        <taxon>Endopterygota</taxon>
        <taxon>Coleoptera</taxon>
        <taxon>Polyphaga</taxon>
        <taxon>Cucujiformia</taxon>
        <taxon>Coccinelloidea</taxon>
        <taxon>Coccinellidae</taxon>
        <taxon>Scymninae</taxon>
        <taxon>Scymnini</taxon>
        <taxon>Cryptolaemus</taxon>
    </lineage>
</organism>
<proteinExistence type="predicted"/>
<dbReference type="EMBL" id="JABFTP020000066">
    <property type="protein sequence ID" value="KAL3274727.1"/>
    <property type="molecule type" value="Genomic_DNA"/>
</dbReference>
<keyword evidence="2" id="KW-1185">Reference proteome</keyword>
<name>A0ABD2N7N6_9CUCU</name>
<evidence type="ECO:0000313" key="1">
    <source>
        <dbReference type="EMBL" id="KAL3274727.1"/>
    </source>
</evidence>
<evidence type="ECO:0000313" key="2">
    <source>
        <dbReference type="Proteomes" id="UP001516400"/>
    </source>
</evidence>
<dbReference type="Proteomes" id="UP001516400">
    <property type="component" value="Unassembled WGS sequence"/>
</dbReference>
<dbReference type="AlphaFoldDB" id="A0ABD2N7N6"/>
<protein>
    <submittedName>
        <fullName evidence="1">Uncharacterized protein</fullName>
    </submittedName>
</protein>
<comment type="caution">
    <text evidence="1">The sequence shown here is derived from an EMBL/GenBank/DDBJ whole genome shotgun (WGS) entry which is preliminary data.</text>
</comment>
<gene>
    <name evidence="1" type="ORF">HHI36_024025</name>
</gene>